<dbReference type="SUPFAM" id="SSF48452">
    <property type="entry name" value="TPR-like"/>
    <property type="match status" value="1"/>
</dbReference>
<dbReference type="RefSeq" id="WP_263413664.1">
    <property type="nucleotide sequence ID" value="NZ_BAABBH010000001.1"/>
</dbReference>
<evidence type="ECO:0000256" key="3">
    <source>
        <dbReference type="SAM" id="MobiDB-lite"/>
    </source>
</evidence>
<dbReference type="InterPro" id="IPR036388">
    <property type="entry name" value="WH-like_DNA-bd_sf"/>
</dbReference>
<evidence type="ECO:0000259" key="5">
    <source>
        <dbReference type="PROSITE" id="PS51755"/>
    </source>
</evidence>
<protein>
    <submittedName>
        <fullName evidence="6">Winged helix-turn-helix domain-containing protein</fullName>
    </submittedName>
</protein>
<keyword evidence="4" id="KW-0812">Transmembrane</keyword>
<gene>
    <name evidence="6" type="ORF">ACK2TP_03320</name>
</gene>
<evidence type="ECO:0000313" key="6">
    <source>
        <dbReference type="EMBL" id="MFN2974781.1"/>
    </source>
</evidence>
<dbReference type="Gene3D" id="1.25.40.10">
    <property type="entry name" value="Tetratricopeptide repeat domain"/>
    <property type="match status" value="1"/>
</dbReference>
<dbReference type="CDD" id="cd00383">
    <property type="entry name" value="trans_reg_C"/>
    <property type="match status" value="1"/>
</dbReference>
<evidence type="ECO:0000256" key="4">
    <source>
        <dbReference type="SAM" id="Phobius"/>
    </source>
</evidence>
<dbReference type="PROSITE" id="PS51755">
    <property type="entry name" value="OMPR_PHOB"/>
    <property type="match status" value="1"/>
</dbReference>
<organism evidence="6 7">
    <name type="scientific">Terriglobus aquaticus</name>
    <dbReference type="NCBI Taxonomy" id="940139"/>
    <lineage>
        <taxon>Bacteria</taxon>
        <taxon>Pseudomonadati</taxon>
        <taxon>Acidobacteriota</taxon>
        <taxon>Terriglobia</taxon>
        <taxon>Terriglobales</taxon>
        <taxon>Acidobacteriaceae</taxon>
        <taxon>Terriglobus</taxon>
    </lineage>
</organism>
<feature type="region of interest" description="Disordered" evidence="3">
    <location>
        <begin position="111"/>
        <end position="148"/>
    </location>
</feature>
<feature type="compositionally biased region" description="Low complexity" evidence="3">
    <location>
        <begin position="133"/>
        <end position="143"/>
    </location>
</feature>
<dbReference type="Gene3D" id="1.10.10.10">
    <property type="entry name" value="Winged helix-like DNA-binding domain superfamily/Winged helix DNA-binding domain"/>
    <property type="match status" value="1"/>
</dbReference>
<keyword evidence="4" id="KW-0472">Membrane</keyword>
<evidence type="ECO:0000313" key="7">
    <source>
        <dbReference type="Proteomes" id="UP001634747"/>
    </source>
</evidence>
<keyword evidence="7" id="KW-1185">Reference proteome</keyword>
<accession>A0ABW9KGB5</accession>
<dbReference type="Pfam" id="PF00486">
    <property type="entry name" value="Trans_reg_C"/>
    <property type="match status" value="1"/>
</dbReference>
<feature type="domain" description="OmpR/PhoB-type" evidence="5">
    <location>
        <begin position="7"/>
        <end position="107"/>
    </location>
</feature>
<feature type="transmembrane region" description="Helical" evidence="4">
    <location>
        <begin position="155"/>
        <end position="177"/>
    </location>
</feature>
<dbReference type="InterPro" id="IPR001867">
    <property type="entry name" value="OmpR/PhoB-type_DNA-bd"/>
</dbReference>
<dbReference type="InterPro" id="IPR016032">
    <property type="entry name" value="Sig_transdc_resp-reg_C-effctor"/>
</dbReference>
<name>A0ABW9KGB5_9BACT</name>
<sequence>MPVLQPQTTIRFGIFELDVQARELYRNGVRIRLAPQPLDLLIALLEQPGAVLTREVLQQRLWPPGTFVDYEHGLNKSVRKLREALGDSADSPRYIETVQRSGYRFIAPVIQPDAPTPAAPPDPSPTQAPPSTPASADTTAKPTGADRPTRRYQRYAAYAFLLLLAVATATIAVPRLIGSHSRNTAVPGHDPRAQEAYLHGQYLWFGGHPFAASDYFKRAIEIEPDYGAAWAGMSMYYGATLVNGRIDPTAALGLQQDAAAKALRFAPNLAEVHLAQCGSLFLNTWQYQVANPECERARQLDPANAEIYHFQSKMLAAIHREQDAVEMQRTASRLDSLSKPWAMSQALLQARRYDEAFAEGRARLEAFPHDPRLLYNLALISLYRGNPTQYADFLEQSYRSDGDEASAAQISDAYRSSGVSGIARWKLERLQQQSRTGYVSAFRLATAYMAVGDREQALTQLTIAVHQHAPDLLWIRCYPEFDALGSDPRYQAIARQLPSR</sequence>
<dbReference type="InterPro" id="IPR011990">
    <property type="entry name" value="TPR-like_helical_dom_sf"/>
</dbReference>
<dbReference type="SMART" id="SM00862">
    <property type="entry name" value="Trans_reg_C"/>
    <property type="match status" value="1"/>
</dbReference>
<keyword evidence="1 2" id="KW-0238">DNA-binding</keyword>
<reference evidence="6 7" key="1">
    <citation type="submission" date="2024-12" db="EMBL/GenBank/DDBJ databases">
        <authorList>
            <person name="Lee Y."/>
        </authorList>
    </citation>
    <scope>NUCLEOTIDE SEQUENCE [LARGE SCALE GENOMIC DNA]</scope>
    <source>
        <strain evidence="6 7">03SUJ4</strain>
    </source>
</reference>
<dbReference type="Proteomes" id="UP001634747">
    <property type="component" value="Unassembled WGS sequence"/>
</dbReference>
<dbReference type="SUPFAM" id="SSF46894">
    <property type="entry name" value="C-terminal effector domain of the bipartite response regulators"/>
    <property type="match status" value="1"/>
</dbReference>
<keyword evidence="4" id="KW-1133">Transmembrane helix</keyword>
<evidence type="ECO:0000256" key="2">
    <source>
        <dbReference type="PROSITE-ProRule" id="PRU01091"/>
    </source>
</evidence>
<evidence type="ECO:0000256" key="1">
    <source>
        <dbReference type="ARBA" id="ARBA00023125"/>
    </source>
</evidence>
<feature type="DNA-binding region" description="OmpR/PhoB-type" evidence="2">
    <location>
        <begin position="7"/>
        <end position="107"/>
    </location>
</feature>
<dbReference type="EMBL" id="JBJYXY010000001">
    <property type="protein sequence ID" value="MFN2974781.1"/>
    <property type="molecule type" value="Genomic_DNA"/>
</dbReference>
<comment type="caution">
    <text evidence="6">The sequence shown here is derived from an EMBL/GenBank/DDBJ whole genome shotgun (WGS) entry which is preliminary data.</text>
</comment>
<feature type="compositionally biased region" description="Pro residues" evidence="3">
    <location>
        <begin position="114"/>
        <end position="132"/>
    </location>
</feature>
<proteinExistence type="predicted"/>